<evidence type="ECO:0000256" key="1">
    <source>
        <dbReference type="SAM" id="MobiDB-lite"/>
    </source>
</evidence>
<keyword evidence="3" id="KW-1185">Reference proteome</keyword>
<gene>
    <name evidence="2" type="ORF">CCACVL1_30031</name>
</gene>
<evidence type="ECO:0000313" key="3">
    <source>
        <dbReference type="Proteomes" id="UP000188268"/>
    </source>
</evidence>
<comment type="caution">
    <text evidence="2">The sequence shown here is derived from an EMBL/GenBank/DDBJ whole genome shotgun (WGS) entry which is preliminary data.</text>
</comment>
<reference evidence="2 3" key="1">
    <citation type="submission" date="2013-09" db="EMBL/GenBank/DDBJ databases">
        <title>Corchorus capsularis genome sequencing.</title>
        <authorList>
            <person name="Alam M."/>
            <person name="Haque M.S."/>
            <person name="Islam M.S."/>
            <person name="Emdad E.M."/>
            <person name="Islam M.M."/>
            <person name="Ahmed B."/>
            <person name="Halim A."/>
            <person name="Hossen Q.M.M."/>
            <person name="Hossain M.Z."/>
            <person name="Ahmed R."/>
            <person name="Khan M.M."/>
            <person name="Islam R."/>
            <person name="Rashid M.M."/>
            <person name="Khan S.A."/>
            <person name="Rahman M.S."/>
            <person name="Alam M."/>
        </authorList>
    </citation>
    <scope>NUCLEOTIDE SEQUENCE [LARGE SCALE GENOMIC DNA]</scope>
    <source>
        <strain evidence="3">cv. CVL-1</strain>
        <tissue evidence="2">Whole seedling</tissue>
    </source>
</reference>
<dbReference type="Gramene" id="OMO51069">
    <property type="protein sequence ID" value="OMO51069"/>
    <property type="gene ID" value="CCACVL1_30031"/>
</dbReference>
<accession>A0A1R3FZ28</accession>
<protein>
    <submittedName>
        <fullName evidence="2">Uncharacterized protein</fullName>
    </submittedName>
</protein>
<evidence type="ECO:0000313" key="2">
    <source>
        <dbReference type="EMBL" id="OMO51069.1"/>
    </source>
</evidence>
<feature type="non-terminal residue" evidence="2">
    <location>
        <position position="1"/>
    </location>
</feature>
<dbReference type="AlphaFoldDB" id="A0A1R3FZ28"/>
<proteinExistence type="predicted"/>
<sequence>RFPSSPKLQHCSLSYHDLQPTKLKRTRHYQVAPKGLTQSKETPNRSKPTTNSQSSFFRWNSTQL</sequence>
<organism evidence="2 3">
    <name type="scientific">Corchorus capsularis</name>
    <name type="common">Jute</name>
    <dbReference type="NCBI Taxonomy" id="210143"/>
    <lineage>
        <taxon>Eukaryota</taxon>
        <taxon>Viridiplantae</taxon>
        <taxon>Streptophyta</taxon>
        <taxon>Embryophyta</taxon>
        <taxon>Tracheophyta</taxon>
        <taxon>Spermatophyta</taxon>
        <taxon>Magnoliopsida</taxon>
        <taxon>eudicotyledons</taxon>
        <taxon>Gunneridae</taxon>
        <taxon>Pentapetalae</taxon>
        <taxon>rosids</taxon>
        <taxon>malvids</taxon>
        <taxon>Malvales</taxon>
        <taxon>Malvaceae</taxon>
        <taxon>Grewioideae</taxon>
        <taxon>Apeibeae</taxon>
        <taxon>Corchorus</taxon>
    </lineage>
</organism>
<dbReference type="Proteomes" id="UP000188268">
    <property type="component" value="Unassembled WGS sequence"/>
</dbReference>
<feature type="region of interest" description="Disordered" evidence="1">
    <location>
        <begin position="31"/>
        <end position="64"/>
    </location>
</feature>
<name>A0A1R3FZ28_COCAP</name>
<dbReference type="EMBL" id="AWWV01015961">
    <property type="protein sequence ID" value="OMO51069.1"/>
    <property type="molecule type" value="Genomic_DNA"/>
</dbReference>
<feature type="compositionally biased region" description="Polar residues" evidence="1">
    <location>
        <begin position="36"/>
        <end position="64"/>
    </location>
</feature>